<accession>R7ZS87</accession>
<gene>
    <name evidence="1" type="ORF">ADIS_2613</name>
</gene>
<evidence type="ECO:0000313" key="2">
    <source>
        <dbReference type="Proteomes" id="UP000013909"/>
    </source>
</evidence>
<comment type="caution">
    <text evidence="1">The sequence shown here is derived from an EMBL/GenBank/DDBJ whole genome shotgun (WGS) entry which is preliminary data.</text>
</comment>
<protein>
    <recommendedName>
        <fullName evidence="3">AbiEi antitoxin C-terminal domain-containing protein</fullName>
    </recommendedName>
</protein>
<keyword evidence="2" id="KW-1185">Reference proteome</keyword>
<reference evidence="1 2" key="1">
    <citation type="submission" date="2013-02" db="EMBL/GenBank/DDBJ databases">
        <title>A novel strain isolated from Lonar lake, Maharashtra, India.</title>
        <authorList>
            <person name="Singh A."/>
        </authorList>
    </citation>
    <scope>NUCLEOTIDE SEQUENCE [LARGE SCALE GENOMIC DNA]</scope>
    <source>
        <strain evidence="1 2">AK24</strain>
    </source>
</reference>
<dbReference type="InterPro" id="IPR045738">
    <property type="entry name" value="DUF6088"/>
</dbReference>
<organism evidence="1 2">
    <name type="scientific">Lunatimonas lonarensis</name>
    <dbReference type="NCBI Taxonomy" id="1232681"/>
    <lineage>
        <taxon>Bacteria</taxon>
        <taxon>Pseudomonadati</taxon>
        <taxon>Bacteroidota</taxon>
        <taxon>Cytophagia</taxon>
        <taxon>Cytophagales</taxon>
        <taxon>Cyclobacteriaceae</taxon>
    </lineage>
</organism>
<dbReference type="Proteomes" id="UP000013909">
    <property type="component" value="Unassembled WGS sequence"/>
</dbReference>
<dbReference type="AlphaFoldDB" id="R7ZS87"/>
<name>R7ZS87_9BACT</name>
<evidence type="ECO:0008006" key="3">
    <source>
        <dbReference type="Google" id="ProtNLM"/>
    </source>
</evidence>
<sequence>MKQTTENKILTKIKKARGGSLFFIEDFLAFGSANTIQKALERLTEKSEINRVTRGIYSRPQQDPYIGEIPITTE</sequence>
<dbReference type="Pfam" id="PF19570">
    <property type="entry name" value="DUF6088"/>
    <property type="match status" value="1"/>
</dbReference>
<proteinExistence type="predicted"/>
<dbReference type="EMBL" id="AQHR01000070">
    <property type="protein sequence ID" value="EON76952.1"/>
    <property type="molecule type" value="Genomic_DNA"/>
</dbReference>
<evidence type="ECO:0000313" key="1">
    <source>
        <dbReference type="EMBL" id="EON76952.1"/>
    </source>
</evidence>
<dbReference type="STRING" id="1232681.ADIS_2613"/>